<dbReference type="EMBL" id="VDCI01000001">
    <property type="protein sequence ID" value="TNJ38013.1"/>
    <property type="molecule type" value="Genomic_DNA"/>
</dbReference>
<sequence length="161" mass="18059">MPEETPQHRLNFALVNISTDQLDINPDIYAKGKATKINAGLNFGADNERRLLKVMLTNTFFHSESEKPLPDEADNPFINITLSCVFAIDPESWDMLADTEKKQVTLPRDLAGHFASITQSTARGVLHNQTENTEFNRFMIPANNITDIIPGNVTIAFRTKD</sequence>
<dbReference type="Proteomes" id="UP000309544">
    <property type="component" value="Unassembled WGS sequence"/>
</dbReference>
<accession>A0A5C4S3E8</accession>
<gene>
    <name evidence="1" type="ORF">FGF68_02210</name>
</gene>
<organism evidence="1 2">
    <name type="scientific">Prosthecochloris vibrioformis</name>
    <name type="common">Chlorobium vibrioforme</name>
    <dbReference type="NCBI Taxonomy" id="1098"/>
    <lineage>
        <taxon>Bacteria</taxon>
        <taxon>Pseudomonadati</taxon>
        <taxon>Chlorobiota</taxon>
        <taxon>Chlorobiia</taxon>
        <taxon>Chlorobiales</taxon>
        <taxon>Chlorobiaceae</taxon>
        <taxon>Prosthecochloris</taxon>
    </lineage>
</organism>
<dbReference type="AlphaFoldDB" id="A0A5C4S3E8"/>
<evidence type="ECO:0000313" key="2">
    <source>
        <dbReference type="Proteomes" id="UP000309544"/>
    </source>
</evidence>
<reference evidence="1 2" key="1">
    <citation type="submission" date="2019-05" db="EMBL/GenBank/DDBJ databases">
        <title>Draft Whole-Genome sequence of the green sulfur bacterium Prosthecochloris vibrioformis DSM 260.</title>
        <authorList>
            <person name="Meyer T.E."/>
            <person name="Kyndt J.A."/>
        </authorList>
    </citation>
    <scope>NUCLEOTIDE SEQUENCE [LARGE SCALE GENOMIC DNA]</scope>
    <source>
        <strain evidence="1 2">DSM 260</strain>
    </source>
</reference>
<proteinExistence type="predicted"/>
<name>A0A5C4S3E8_PROVB</name>
<protein>
    <submittedName>
        <fullName evidence="1">Uncharacterized protein</fullName>
    </submittedName>
</protein>
<evidence type="ECO:0000313" key="1">
    <source>
        <dbReference type="EMBL" id="TNJ38013.1"/>
    </source>
</evidence>
<dbReference type="RefSeq" id="WP_068867763.1">
    <property type="nucleotide sequence ID" value="NZ_VDCI01000001.1"/>
</dbReference>
<comment type="caution">
    <text evidence="1">The sequence shown here is derived from an EMBL/GenBank/DDBJ whole genome shotgun (WGS) entry which is preliminary data.</text>
</comment>
<keyword evidence="2" id="KW-1185">Reference proteome</keyword>